<dbReference type="GO" id="GO:0007165">
    <property type="term" value="P:signal transduction"/>
    <property type="evidence" value="ECO:0007669"/>
    <property type="project" value="UniProtKB-KW"/>
</dbReference>
<protein>
    <submittedName>
        <fullName evidence="5">Methyl-accepting chemotaxis protein</fullName>
    </submittedName>
</protein>
<dbReference type="InterPro" id="IPR004089">
    <property type="entry name" value="MCPsignal_dom"/>
</dbReference>
<gene>
    <name evidence="5" type="ORF">SAMN06296020_108138</name>
</gene>
<dbReference type="SUPFAM" id="SSF103190">
    <property type="entry name" value="Sensory domain-like"/>
    <property type="match status" value="1"/>
</dbReference>
<comment type="caution">
    <text evidence="5">The sequence shown here is derived from an EMBL/GenBank/DDBJ whole genome shotgun (WGS) entry which is preliminary data.</text>
</comment>
<dbReference type="PANTHER" id="PTHR32089">
    <property type="entry name" value="METHYL-ACCEPTING CHEMOTAXIS PROTEIN MCPB"/>
    <property type="match status" value="1"/>
</dbReference>
<feature type="coiled-coil region" evidence="3">
    <location>
        <begin position="81"/>
        <end position="108"/>
    </location>
</feature>
<proteinExistence type="predicted"/>
<keyword evidence="6" id="KW-1185">Reference proteome</keyword>
<evidence type="ECO:0000256" key="1">
    <source>
        <dbReference type="ARBA" id="ARBA00023224"/>
    </source>
</evidence>
<dbReference type="GO" id="GO:0016020">
    <property type="term" value="C:membrane"/>
    <property type="evidence" value="ECO:0007669"/>
    <property type="project" value="InterPro"/>
</dbReference>
<dbReference type="RefSeq" id="WP_283409622.1">
    <property type="nucleotide sequence ID" value="NZ_FXUF01000008.1"/>
</dbReference>
<dbReference type="SMART" id="SM00283">
    <property type="entry name" value="MA"/>
    <property type="match status" value="1"/>
</dbReference>
<sequence length="533" mass="59176">MNVPEKHLKKIRYAMIMLFFMAGEYWYHQAIEFKAHYPLVLGLFLLGAYVDAQKETKKMEPIIEAIEGIAKGKLNTNLKIGHRTQKNLENIQADLNRLTKEYESLNEAPKKMESKVQSVMNKYKEIALLFITDEEGQQIYNSQGSQLVNNGNREYFAQAKKTGNPQVSGIVISKITNKLALVIAVPYKSRDRFSGVFGATIDIQSVSAKEEKLQNALIGGMENFKKLVLHVGEATLQVDQSAEKLSIITQQSAEASEGIAHSTVQINEEVLEQNQAIRVISEATYKLAEEIRQIHEKTIIMQKESQEMNVQAYRGQNQVQETIKGMQELEESSQKLVQTLEKITQNSNQMDMITRSIQSISEQTNLLALNAAIEAARAGEAGRGFAVVAEEVRKLAENVGESSQQVNELISVIQQEIVEANEVVAHDQSLVKNNGQQVNQTGDVLTVIMGKAALLKDNLISVTASVENGVDFSRKASESAIAAEANSQKVTEEIESISASTEEQTSALEEIASSSSHLSKMANELQQRIQMFQ</sequence>
<dbReference type="AlphaFoldDB" id="A0AA45WWU0"/>
<dbReference type="Proteomes" id="UP001158066">
    <property type="component" value="Unassembled WGS sequence"/>
</dbReference>
<accession>A0AA45WWU0</accession>
<name>A0AA45WWU0_9CLOT</name>
<dbReference type="Gene3D" id="1.10.287.950">
    <property type="entry name" value="Methyl-accepting chemotaxis protein"/>
    <property type="match status" value="1"/>
</dbReference>
<dbReference type="PROSITE" id="PS50111">
    <property type="entry name" value="CHEMOTAXIS_TRANSDUC_2"/>
    <property type="match status" value="1"/>
</dbReference>
<feature type="domain" description="Methyl-accepting transducer" evidence="4">
    <location>
        <begin position="248"/>
        <end position="519"/>
    </location>
</feature>
<dbReference type="EMBL" id="FXUF01000008">
    <property type="protein sequence ID" value="SMP60474.1"/>
    <property type="molecule type" value="Genomic_DNA"/>
</dbReference>
<reference evidence="5" key="1">
    <citation type="submission" date="2017-05" db="EMBL/GenBank/DDBJ databases">
        <authorList>
            <person name="Varghese N."/>
            <person name="Submissions S."/>
        </authorList>
    </citation>
    <scope>NUCLEOTIDE SEQUENCE</scope>
    <source>
        <strain evidence="5">Su22</strain>
    </source>
</reference>
<organism evidence="5 6">
    <name type="scientific">Anoxynatronum buryatiense</name>
    <dbReference type="NCBI Taxonomy" id="489973"/>
    <lineage>
        <taxon>Bacteria</taxon>
        <taxon>Bacillati</taxon>
        <taxon>Bacillota</taxon>
        <taxon>Clostridia</taxon>
        <taxon>Eubacteriales</taxon>
        <taxon>Clostridiaceae</taxon>
        <taxon>Anoxynatronum</taxon>
    </lineage>
</organism>
<dbReference type="Gene3D" id="3.30.450.20">
    <property type="entry name" value="PAS domain"/>
    <property type="match status" value="1"/>
</dbReference>
<evidence type="ECO:0000256" key="3">
    <source>
        <dbReference type="SAM" id="Coils"/>
    </source>
</evidence>
<dbReference type="Pfam" id="PF00015">
    <property type="entry name" value="MCPsignal"/>
    <property type="match status" value="1"/>
</dbReference>
<dbReference type="CDD" id="cd12914">
    <property type="entry name" value="PDC1_DGC_like"/>
    <property type="match status" value="1"/>
</dbReference>
<evidence type="ECO:0000313" key="5">
    <source>
        <dbReference type="EMBL" id="SMP60474.1"/>
    </source>
</evidence>
<dbReference type="SUPFAM" id="SSF58104">
    <property type="entry name" value="Methyl-accepting chemotaxis protein (MCP) signaling domain"/>
    <property type="match status" value="1"/>
</dbReference>
<dbReference type="InterPro" id="IPR029151">
    <property type="entry name" value="Sensor-like_sf"/>
</dbReference>
<evidence type="ECO:0000313" key="6">
    <source>
        <dbReference type="Proteomes" id="UP001158066"/>
    </source>
</evidence>
<evidence type="ECO:0000259" key="4">
    <source>
        <dbReference type="PROSITE" id="PS50111"/>
    </source>
</evidence>
<evidence type="ECO:0000256" key="2">
    <source>
        <dbReference type="PROSITE-ProRule" id="PRU00284"/>
    </source>
</evidence>
<dbReference type="PANTHER" id="PTHR32089:SF112">
    <property type="entry name" value="LYSOZYME-LIKE PROTEIN-RELATED"/>
    <property type="match status" value="1"/>
</dbReference>
<keyword evidence="1 2" id="KW-0807">Transducer</keyword>
<keyword evidence="3" id="KW-0175">Coiled coil</keyword>